<dbReference type="InterPro" id="IPR002645">
    <property type="entry name" value="STAS_dom"/>
</dbReference>
<dbReference type="Pfam" id="PF13466">
    <property type="entry name" value="STAS_2"/>
    <property type="match status" value="1"/>
</dbReference>
<dbReference type="Proteomes" id="UP000198362">
    <property type="component" value="Unassembled WGS sequence"/>
</dbReference>
<dbReference type="InterPro" id="IPR036513">
    <property type="entry name" value="STAS_dom_sf"/>
</dbReference>
<dbReference type="SUPFAM" id="SSF52091">
    <property type="entry name" value="SpoIIaa-like"/>
    <property type="match status" value="1"/>
</dbReference>
<dbReference type="InterPro" id="IPR058548">
    <property type="entry name" value="MlaB-like_STAS"/>
</dbReference>
<feature type="domain" description="STAS" evidence="1">
    <location>
        <begin position="32"/>
        <end position="128"/>
    </location>
</feature>
<dbReference type="GO" id="GO:0043856">
    <property type="term" value="F:anti-sigma factor antagonist activity"/>
    <property type="evidence" value="ECO:0007669"/>
    <property type="project" value="TreeGrafter"/>
</dbReference>
<dbReference type="CDD" id="cd07043">
    <property type="entry name" value="STAS_anti-anti-sigma_factors"/>
    <property type="match status" value="1"/>
</dbReference>
<dbReference type="OrthoDB" id="3405891at2"/>
<dbReference type="PANTHER" id="PTHR33495:SF2">
    <property type="entry name" value="ANTI-SIGMA FACTOR ANTAGONIST TM_1081-RELATED"/>
    <property type="match status" value="1"/>
</dbReference>
<name>A0A239PET4_9ACTN</name>
<dbReference type="PANTHER" id="PTHR33495">
    <property type="entry name" value="ANTI-SIGMA FACTOR ANTAGONIST TM_1081-RELATED-RELATED"/>
    <property type="match status" value="1"/>
</dbReference>
<gene>
    <name evidence="2" type="ORF">SAMN05421812_12346</name>
</gene>
<organism evidence="2 3">
    <name type="scientific">Asanoa hainanensis</name>
    <dbReference type="NCBI Taxonomy" id="560556"/>
    <lineage>
        <taxon>Bacteria</taxon>
        <taxon>Bacillati</taxon>
        <taxon>Actinomycetota</taxon>
        <taxon>Actinomycetes</taxon>
        <taxon>Micromonosporales</taxon>
        <taxon>Micromonosporaceae</taxon>
        <taxon>Asanoa</taxon>
    </lineage>
</organism>
<evidence type="ECO:0000259" key="1">
    <source>
        <dbReference type="PROSITE" id="PS50801"/>
    </source>
</evidence>
<evidence type="ECO:0000313" key="3">
    <source>
        <dbReference type="Proteomes" id="UP000198362"/>
    </source>
</evidence>
<dbReference type="EMBL" id="FZPH01000023">
    <property type="protein sequence ID" value="SNT65493.1"/>
    <property type="molecule type" value="Genomic_DNA"/>
</dbReference>
<dbReference type="Gene3D" id="3.30.750.24">
    <property type="entry name" value="STAS domain"/>
    <property type="match status" value="1"/>
</dbReference>
<evidence type="ECO:0000313" key="2">
    <source>
        <dbReference type="EMBL" id="SNT65493.1"/>
    </source>
</evidence>
<proteinExistence type="predicted"/>
<accession>A0A239PET4</accession>
<dbReference type="PROSITE" id="PS50801">
    <property type="entry name" value="STAS"/>
    <property type="match status" value="1"/>
</dbReference>
<keyword evidence="3" id="KW-1185">Reference proteome</keyword>
<dbReference type="AlphaFoldDB" id="A0A239PET4"/>
<protein>
    <submittedName>
        <fullName evidence="2">Anti-anti-sigma factor</fullName>
    </submittedName>
</protein>
<sequence length="128" mass="13693">MPILAGDDGGKGSGRVNTTTRRAICTVPLIHVAVTESLSTATAPALEATLREILPLRPRLVVVDLAACELIDAAAIEVLLDLHRALWRQDGRLTLRSVSPRLNRLLTLARAAQVLDISTHEGDVTLSS</sequence>
<reference evidence="2 3" key="1">
    <citation type="submission" date="2017-06" db="EMBL/GenBank/DDBJ databases">
        <authorList>
            <person name="Kim H.J."/>
            <person name="Triplett B.A."/>
        </authorList>
    </citation>
    <scope>NUCLEOTIDE SEQUENCE [LARGE SCALE GENOMIC DNA]</scope>
    <source>
        <strain evidence="2 3">CGMCC 4.5593</strain>
    </source>
</reference>